<evidence type="ECO:0000313" key="1">
    <source>
        <dbReference type="EMBL" id="KAL3683067.1"/>
    </source>
</evidence>
<evidence type="ECO:0008006" key="3">
    <source>
        <dbReference type="Google" id="ProtNLM"/>
    </source>
</evidence>
<dbReference type="Proteomes" id="UP001633002">
    <property type="component" value="Unassembled WGS sequence"/>
</dbReference>
<evidence type="ECO:0000313" key="2">
    <source>
        <dbReference type="Proteomes" id="UP001633002"/>
    </source>
</evidence>
<reference evidence="1 2" key="1">
    <citation type="submission" date="2024-09" db="EMBL/GenBank/DDBJ databases">
        <title>Chromosome-scale assembly of Riccia sorocarpa.</title>
        <authorList>
            <person name="Paukszto L."/>
        </authorList>
    </citation>
    <scope>NUCLEOTIDE SEQUENCE [LARGE SCALE GENOMIC DNA]</scope>
    <source>
        <strain evidence="1">LP-2024</strain>
        <tissue evidence="1">Aerial parts of the thallus</tissue>
    </source>
</reference>
<gene>
    <name evidence="1" type="ORF">R1sor_001089</name>
</gene>
<sequence>MHVMGFSTAFITRVKALQEGAETRILFGGELLPSFQTTRDFGAGSGVQGYKNKSKILVMGAARNIPPWIHGTGLQLLGRNQTMRYLGASLTTVWRGVDNGQELISRITKKAQSYSHPLLSFESRIIALKHAVFYPLVYHLLSARFKAGTLKRADSILRDYVWSRNETGKKKKALASWEIVSSPQQWGGLGLPQIKEFQSALIVRTFLRALKDPNQSLWLPIFLSVFLKNSSPNTMEALWMNELPTGFKQCPVADLLLDTWARFISLFRWSPAQTAIGPGNDIRGGCYLIARKFVGAHEAGRLAHLFASTARATNASSLSRLQGLLSAGHPLISSDNNTLISAAQVYTRFLASTEDAQVERFNRKWGVSWGLSQWRQVWNTLNIKGLGGRQSLFLWRVLAKAFFDGRKELLMNLPVVSCVFCNSGVEDTSHIFLACPRWSGLWQEMGAKIQGWEEILRFVHNGALVPEVLAWAGIGGRPKAWLNAWILASIWRLIWGERCVLKFQGKLSHLHLYKVVYTVLEELVAKKQRFNQKMLRNAVAQLTSFIPIVPQGYSAILSEGQNN</sequence>
<dbReference type="EMBL" id="JBJQOH010000006">
    <property type="protein sequence ID" value="KAL3683067.1"/>
    <property type="molecule type" value="Genomic_DNA"/>
</dbReference>
<protein>
    <recommendedName>
        <fullName evidence="3">Reverse transcriptase zinc-binding domain-containing protein</fullName>
    </recommendedName>
</protein>
<name>A0ABD3GXE3_9MARC</name>
<dbReference type="PANTHER" id="PTHR33116">
    <property type="entry name" value="REVERSE TRANSCRIPTASE ZINC-BINDING DOMAIN-CONTAINING PROTEIN-RELATED-RELATED"/>
    <property type="match status" value="1"/>
</dbReference>
<organism evidence="1 2">
    <name type="scientific">Riccia sorocarpa</name>
    <dbReference type="NCBI Taxonomy" id="122646"/>
    <lineage>
        <taxon>Eukaryota</taxon>
        <taxon>Viridiplantae</taxon>
        <taxon>Streptophyta</taxon>
        <taxon>Embryophyta</taxon>
        <taxon>Marchantiophyta</taxon>
        <taxon>Marchantiopsida</taxon>
        <taxon>Marchantiidae</taxon>
        <taxon>Marchantiales</taxon>
        <taxon>Ricciaceae</taxon>
        <taxon>Riccia</taxon>
    </lineage>
</organism>
<keyword evidence="2" id="KW-1185">Reference proteome</keyword>
<proteinExistence type="predicted"/>
<comment type="caution">
    <text evidence="1">The sequence shown here is derived from an EMBL/GenBank/DDBJ whole genome shotgun (WGS) entry which is preliminary data.</text>
</comment>
<dbReference type="PANTHER" id="PTHR33116:SF78">
    <property type="entry name" value="OS12G0587133 PROTEIN"/>
    <property type="match status" value="1"/>
</dbReference>
<dbReference type="AlphaFoldDB" id="A0ABD3GXE3"/>
<accession>A0ABD3GXE3</accession>